<dbReference type="KEGG" id="vg:16607552"/>
<keyword evidence="5" id="KW-1185">Reference proteome</keyword>
<evidence type="ECO:0000259" key="2">
    <source>
        <dbReference type="PROSITE" id="PS50053"/>
    </source>
</evidence>
<dbReference type="Gene3D" id="3.30.40.10">
    <property type="entry name" value="Zinc/RING finger domain, C3HC4 (zinc finger)"/>
    <property type="match status" value="1"/>
</dbReference>
<keyword evidence="1" id="KW-0479">Metal-binding</keyword>
<dbReference type="SMART" id="SM00213">
    <property type="entry name" value="UBQ"/>
    <property type="match status" value="1"/>
</dbReference>
<dbReference type="PROSITE" id="PS50089">
    <property type="entry name" value="ZF_RING_2"/>
    <property type="match status" value="1"/>
</dbReference>
<dbReference type="InterPro" id="IPR000626">
    <property type="entry name" value="Ubiquitin-like_dom"/>
</dbReference>
<dbReference type="InterPro" id="IPR001841">
    <property type="entry name" value="Znf_RING"/>
</dbReference>
<keyword evidence="1" id="KW-0862">Zinc</keyword>
<sequence>MTSQEKEIRQAASRVMLPTATVGDIVFVQVGGRNTLALVVSFDGHKYRVAPRGESDAVDLWLDDGQGIEWIESRPATCVVCLDEHATHAFACKCTAPLTCRRCVGRLSGCPVCREGNIGSVVWLHRLEERNDQQRIRVHAVDMRTRRSHTVTVKPAWSIVTLKTLCAPLLGAPPEQQRILFAGKQLSDGGTIASCRIGDHSTVAVCARLCGD</sequence>
<dbReference type="Pfam" id="PF00240">
    <property type="entry name" value="ubiquitin"/>
    <property type="match status" value="1"/>
</dbReference>
<dbReference type="Proteomes" id="UP000204584">
    <property type="component" value="Segment"/>
</dbReference>
<evidence type="ECO:0000313" key="4">
    <source>
        <dbReference type="EMBL" id="AGO85765.2"/>
    </source>
</evidence>
<dbReference type="InterPro" id="IPR019956">
    <property type="entry name" value="Ubiquitin_dom"/>
</dbReference>
<accession>S4W5U3</accession>
<feature type="domain" description="Ubiquitin-like" evidence="2">
    <location>
        <begin position="134"/>
        <end position="212"/>
    </location>
</feature>
<dbReference type="PROSITE" id="PS50053">
    <property type="entry name" value="UBIQUITIN_2"/>
    <property type="match status" value="1"/>
</dbReference>
<reference evidence="4 5" key="1">
    <citation type="journal article" date="2013" name="Science">
        <title>Pandoraviruses: amoeba viruses with genomes up to 2.5 Mb reaching that of parasitic eukaryotes.</title>
        <authorList>
            <person name="Philippe N."/>
            <person name="Legendre M."/>
            <person name="Doutre G."/>
            <person name="Coute Y."/>
            <person name="Poirot O."/>
            <person name="Lescot M."/>
            <person name="Arslan D."/>
            <person name="Seltzer V."/>
            <person name="Bertaux L."/>
            <person name="Bruley C."/>
            <person name="Garin J."/>
            <person name="Claverie J.M."/>
            <person name="Abergel C."/>
        </authorList>
    </citation>
    <scope>NUCLEOTIDE SEQUENCE [LARGE SCALE GENOMIC DNA]</scope>
</reference>
<feature type="domain" description="RING-type" evidence="3">
    <location>
        <begin position="78"/>
        <end position="114"/>
    </location>
</feature>
<dbReference type="GO" id="GO:0008270">
    <property type="term" value="F:zinc ion binding"/>
    <property type="evidence" value="ECO:0007669"/>
    <property type="project" value="UniProtKB-KW"/>
</dbReference>
<dbReference type="SUPFAM" id="SSF54236">
    <property type="entry name" value="Ubiquitin-like"/>
    <property type="match status" value="1"/>
</dbReference>
<gene>
    <name evidence="4" type="ORF">psal_cds_1364</name>
</gene>
<dbReference type="InterPro" id="IPR029071">
    <property type="entry name" value="Ubiquitin-like_domsf"/>
</dbReference>
<organism evidence="4 5">
    <name type="scientific">Pandoravirus salinus</name>
    <dbReference type="NCBI Taxonomy" id="1349410"/>
    <lineage>
        <taxon>Viruses</taxon>
        <taxon>Pandoravirus</taxon>
    </lineage>
</organism>
<evidence type="ECO:0000256" key="1">
    <source>
        <dbReference type="PROSITE-ProRule" id="PRU00175"/>
    </source>
</evidence>
<dbReference type="PRINTS" id="PR00348">
    <property type="entry name" value="UBIQUITIN"/>
</dbReference>
<evidence type="ECO:0000259" key="3">
    <source>
        <dbReference type="PROSITE" id="PS50089"/>
    </source>
</evidence>
<dbReference type="GeneID" id="16607552"/>
<name>S4W5U3_9VIRU</name>
<evidence type="ECO:0000313" key="5">
    <source>
        <dbReference type="Proteomes" id="UP000204584"/>
    </source>
</evidence>
<protein>
    <submittedName>
        <fullName evidence="4">Ubiquitin</fullName>
    </submittedName>
</protein>
<proteinExistence type="predicted"/>
<dbReference type="RefSeq" id="YP_008438844.2">
    <property type="nucleotide sequence ID" value="NC_022098.1"/>
</dbReference>
<dbReference type="InterPro" id="IPR013083">
    <property type="entry name" value="Znf_RING/FYVE/PHD"/>
</dbReference>
<dbReference type="EMBL" id="KC977571">
    <property type="protein sequence ID" value="AGO85765.2"/>
    <property type="molecule type" value="Genomic_DNA"/>
</dbReference>
<dbReference type="Gene3D" id="3.10.20.90">
    <property type="entry name" value="Phosphatidylinositol 3-kinase Catalytic Subunit, Chain A, domain 1"/>
    <property type="match status" value="1"/>
</dbReference>
<keyword evidence="1" id="KW-0863">Zinc-finger</keyword>